<proteinExistence type="predicted"/>
<evidence type="ECO:0000256" key="1">
    <source>
        <dbReference type="SAM" id="MobiDB-lite"/>
    </source>
</evidence>
<accession>A0A1A6HUI6</accession>
<dbReference type="Proteomes" id="UP000092124">
    <property type="component" value="Unassembled WGS sequence"/>
</dbReference>
<organism evidence="2 3">
    <name type="scientific">Neotoma lepida</name>
    <name type="common">Desert woodrat</name>
    <dbReference type="NCBI Taxonomy" id="56216"/>
    <lineage>
        <taxon>Eukaryota</taxon>
        <taxon>Metazoa</taxon>
        <taxon>Chordata</taxon>
        <taxon>Craniata</taxon>
        <taxon>Vertebrata</taxon>
        <taxon>Euteleostomi</taxon>
        <taxon>Mammalia</taxon>
        <taxon>Eutheria</taxon>
        <taxon>Euarchontoglires</taxon>
        <taxon>Glires</taxon>
        <taxon>Rodentia</taxon>
        <taxon>Myomorpha</taxon>
        <taxon>Muroidea</taxon>
        <taxon>Cricetidae</taxon>
        <taxon>Neotominae</taxon>
        <taxon>Neotoma</taxon>
    </lineage>
</organism>
<feature type="region of interest" description="Disordered" evidence="1">
    <location>
        <begin position="1"/>
        <end position="48"/>
    </location>
</feature>
<gene>
    <name evidence="2" type="ORF">A6R68_20136</name>
</gene>
<dbReference type="OrthoDB" id="6145499at2759"/>
<feature type="compositionally biased region" description="Acidic residues" evidence="1">
    <location>
        <begin position="83"/>
        <end position="92"/>
    </location>
</feature>
<evidence type="ECO:0000313" key="3">
    <source>
        <dbReference type="Proteomes" id="UP000092124"/>
    </source>
</evidence>
<feature type="region of interest" description="Disordered" evidence="1">
    <location>
        <begin position="80"/>
        <end position="102"/>
    </location>
</feature>
<reference evidence="2 3" key="1">
    <citation type="submission" date="2016-06" db="EMBL/GenBank/DDBJ databases">
        <title>The Draft Genome Sequence and Annotation of the Desert Woodrat Neotoma lepida.</title>
        <authorList>
            <person name="Campbell M."/>
            <person name="Oakeson K.F."/>
            <person name="Yandell M."/>
            <person name="Halpert J.R."/>
            <person name="Dearing D."/>
        </authorList>
    </citation>
    <scope>NUCLEOTIDE SEQUENCE [LARGE SCALE GENOMIC DNA]</scope>
    <source>
        <strain evidence="2">417</strain>
        <tissue evidence="2">Liver</tissue>
    </source>
</reference>
<dbReference type="STRING" id="56216.A0A1A6HUI6"/>
<comment type="caution">
    <text evidence="2">The sequence shown here is derived from an EMBL/GenBank/DDBJ whole genome shotgun (WGS) entry which is preliminary data.</text>
</comment>
<sequence>MVPLGRGEAAAAAVAGSRGEPVCFRGKEESPFQTMKASDLGEEDDLTPDDKMLRFVDDNGLVPSSSGTVYDRTTVLIEQDPGTLEDEDDDGQCGEHLPFLVE</sequence>
<feature type="non-terminal residue" evidence="2">
    <location>
        <position position="102"/>
    </location>
</feature>
<keyword evidence="3" id="KW-1185">Reference proteome</keyword>
<name>A0A1A6HUI6_NEOLE</name>
<evidence type="ECO:0000313" key="2">
    <source>
        <dbReference type="EMBL" id="OBS81675.1"/>
    </source>
</evidence>
<dbReference type="EMBL" id="LZPO01010358">
    <property type="protein sequence ID" value="OBS81675.1"/>
    <property type="molecule type" value="Genomic_DNA"/>
</dbReference>
<dbReference type="AlphaFoldDB" id="A0A1A6HUI6"/>
<protein>
    <submittedName>
        <fullName evidence="2">Uncharacterized protein</fullName>
    </submittedName>
</protein>